<dbReference type="CDD" id="cd00761">
    <property type="entry name" value="Glyco_tranf_GTA_type"/>
    <property type="match status" value="1"/>
</dbReference>
<proteinExistence type="inferred from homology"/>
<feature type="transmembrane region" description="Helical" evidence="4">
    <location>
        <begin position="303"/>
        <end position="324"/>
    </location>
</feature>
<dbReference type="Gene3D" id="3.90.550.10">
    <property type="entry name" value="Spore Coat Polysaccharide Biosynthesis Protein SpsA, Chain A"/>
    <property type="match status" value="1"/>
</dbReference>
<protein>
    <submittedName>
        <fullName evidence="6">Glycosyl transferase family 2</fullName>
    </submittedName>
</protein>
<dbReference type="PANTHER" id="PTHR43179:SF12">
    <property type="entry name" value="GALACTOFURANOSYLTRANSFERASE GLFT2"/>
    <property type="match status" value="1"/>
</dbReference>
<dbReference type="InterPro" id="IPR001173">
    <property type="entry name" value="Glyco_trans_2-like"/>
</dbReference>
<keyword evidence="3 6" id="KW-0808">Transferase</keyword>
<dbReference type="KEGG" id="bgv:CAL12_22990"/>
<evidence type="ECO:0000313" key="6">
    <source>
        <dbReference type="EMBL" id="ARP84699.1"/>
    </source>
</evidence>
<dbReference type="EMBL" id="CP021108">
    <property type="protein sequence ID" value="ARP84699.1"/>
    <property type="molecule type" value="Genomic_DNA"/>
</dbReference>
<comment type="similarity">
    <text evidence="1">Belongs to the glycosyltransferase 2 family.</text>
</comment>
<dbReference type="AlphaFoldDB" id="A0A1W6YUX1"/>
<keyword evidence="7" id="KW-1185">Reference proteome</keyword>
<evidence type="ECO:0000256" key="4">
    <source>
        <dbReference type="SAM" id="Phobius"/>
    </source>
</evidence>
<gene>
    <name evidence="6" type="ORF">CAL12_22990</name>
</gene>
<evidence type="ECO:0000256" key="3">
    <source>
        <dbReference type="ARBA" id="ARBA00022679"/>
    </source>
</evidence>
<reference evidence="6 7" key="1">
    <citation type="submission" date="2017-05" db="EMBL/GenBank/DDBJ databases">
        <title>Complete and WGS of Bordetella genogroups.</title>
        <authorList>
            <person name="Spilker T."/>
            <person name="LiPuma J."/>
        </authorList>
    </citation>
    <scope>NUCLEOTIDE SEQUENCE [LARGE SCALE GENOMIC DNA]</scope>
    <source>
        <strain evidence="6 7">AU19157</strain>
    </source>
</reference>
<dbReference type="Proteomes" id="UP000194151">
    <property type="component" value="Chromosome"/>
</dbReference>
<evidence type="ECO:0000313" key="7">
    <source>
        <dbReference type="Proteomes" id="UP000194151"/>
    </source>
</evidence>
<dbReference type="InterPro" id="IPR029044">
    <property type="entry name" value="Nucleotide-diphossugar_trans"/>
</dbReference>
<keyword evidence="4" id="KW-0812">Transmembrane</keyword>
<name>A0A1W6YUX1_9BORD</name>
<dbReference type="STRING" id="1416806.CAL12_22990"/>
<feature type="domain" description="Glycosyltransferase 2-like" evidence="5">
    <location>
        <begin position="17"/>
        <end position="134"/>
    </location>
</feature>
<accession>A0A1W6YUX1</accession>
<dbReference type="PANTHER" id="PTHR43179">
    <property type="entry name" value="RHAMNOSYLTRANSFERASE WBBL"/>
    <property type="match status" value="1"/>
</dbReference>
<keyword evidence="2" id="KW-0328">Glycosyltransferase</keyword>
<dbReference type="Pfam" id="PF00535">
    <property type="entry name" value="Glycos_transf_2"/>
    <property type="match status" value="1"/>
</dbReference>
<evidence type="ECO:0000256" key="2">
    <source>
        <dbReference type="ARBA" id="ARBA00022676"/>
    </source>
</evidence>
<evidence type="ECO:0000256" key="1">
    <source>
        <dbReference type="ARBA" id="ARBA00006739"/>
    </source>
</evidence>
<feature type="transmembrane region" description="Helical" evidence="4">
    <location>
        <begin position="274"/>
        <end position="291"/>
    </location>
</feature>
<dbReference type="GO" id="GO:0016757">
    <property type="term" value="F:glycosyltransferase activity"/>
    <property type="evidence" value="ECO:0007669"/>
    <property type="project" value="UniProtKB-KW"/>
</dbReference>
<dbReference type="SUPFAM" id="SSF53448">
    <property type="entry name" value="Nucleotide-diphospho-sugar transferases"/>
    <property type="match status" value="1"/>
</dbReference>
<keyword evidence="4" id="KW-1133">Transmembrane helix</keyword>
<sequence length="334" mass="36937">MNDQDEPMIAESRPRISVVVPTYRRPDLLQRCLEALLRQTLKPGDYEIIVCDDGPSDAAYQVVVKLTPVAGGPALRYVPVTGTQGPAGARNAGWRRARAELIAFTDDDTVPDPAWLAAGLAALSPGVDALSGRIVMPLPPHPTDYELDASRLQDAEFATANVFLRRDALARVGGFDPRFQLAWREDSDLHFSLMEHGLRVERAPHAIVVHPIRPGSFGAGIGMQRKIVFDTLLYKKHPRLYRERIRPHPPWFYLSVTAMLILAVAALAAGWYAAGAAALLAWLALTAWFSLRRLRGTRRTPDHIVEILMTSAAIPPVSIFWRIVGSLRYKAGFP</sequence>
<evidence type="ECO:0000259" key="5">
    <source>
        <dbReference type="Pfam" id="PF00535"/>
    </source>
</evidence>
<feature type="transmembrane region" description="Helical" evidence="4">
    <location>
        <begin position="251"/>
        <end position="268"/>
    </location>
</feature>
<keyword evidence="4" id="KW-0472">Membrane</keyword>
<organism evidence="6 7">
    <name type="scientific">Bordetella genomosp. 8</name>
    <dbReference type="NCBI Taxonomy" id="1416806"/>
    <lineage>
        <taxon>Bacteria</taxon>
        <taxon>Pseudomonadati</taxon>
        <taxon>Pseudomonadota</taxon>
        <taxon>Betaproteobacteria</taxon>
        <taxon>Burkholderiales</taxon>
        <taxon>Alcaligenaceae</taxon>
        <taxon>Bordetella</taxon>
    </lineage>
</organism>